<dbReference type="AlphaFoldDB" id="A0A6M5YY78"/>
<dbReference type="EMBL" id="CP053452">
    <property type="protein sequence ID" value="QJW98440.1"/>
    <property type="molecule type" value="Genomic_DNA"/>
</dbReference>
<organism evidence="2 3">
    <name type="scientific">Frigoriglobus tundricola</name>
    <dbReference type="NCBI Taxonomy" id="2774151"/>
    <lineage>
        <taxon>Bacteria</taxon>
        <taxon>Pseudomonadati</taxon>
        <taxon>Planctomycetota</taxon>
        <taxon>Planctomycetia</taxon>
        <taxon>Gemmatales</taxon>
        <taxon>Gemmataceae</taxon>
        <taxon>Frigoriglobus</taxon>
    </lineage>
</organism>
<evidence type="ECO:0000313" key="2">
    <source>
        <dbReference type="EMBL" id="QJW98440.1"/>
    </source>
</evidence>
<name>A0A6M5YY78_9BACT</name>
<dbReference type="RefSeq" id="WP_171468880.1">
    <property type="nucleotide sequence ID" value="NZ_CP053452.2"/>
</dbReference>
<keyword evidence="3" id="KW-1185">Reference proteome</keyword>
<evidence type="ECO:0000256" key="1">
    <source>
        <dbReference type="SAM" id="MobiDB-lite"/>
    </source>
</evidence>
<feature type="region of interest" description="Disordered" evidence="1">
    <location>
        <begin position="37"/>
        <end position="87"/>
    </location>
</feature>
<sequence>MASEEPARKIGAGAGMAALRQGGKELGAALKAFPESISIDEPGTALNPTQGEIAESNRSGSIWGPVQEGRDRAAGGKEAPEKGLDRE</sequence>
<accession>A0A6M5YY78</accession>
<dbReference type="KEGG" id="ftj:FTUN_6030"/>
<protein>
    <submittedName>
        <fullName evidence="2">Uncharacterized protein</fullName>
    </submittedName>
</protein>
<evidence type="ECO:0000313" key="3">
    <source>
        <dbReference type="Proteomes" id="UP000503447"/>
    </source>
</evidence>
<feature type="compositionally biased region" description="Basic and acidic residues" evidence="1">
    <location>
        <begin position="68"/>
        <end position="87"/>
    </location>
</feature>
<feature type="compositionally biased region" description="Polar residues" evidence="1">
    <location>
        <begin position="46"/>
        <end position="60"/>
    </location>
</feature>
<reference evidence="3" key="1">
    <citation type="submission" date="2020-05" db="EMBL/GenBank/DDBJ databases">
        <title>Frigoriglobus tundricola gen. nov., sp. nov., a psychrotolerant cellulolytic planctomycete of the family Gemmataceae with two divergent copies of 16S rRNA gene.</title>
        <authorList>
            <person name="Kulichevskaya I.S."/>
            <person name="Ivanova A.A."/>
            <person name="Naumoff D.G."/>
            <person name="Beletsky A.V."/>
            <person name="Rijpstra W.I.C."/>
            <person name="Sinninghe Damste J.S."/>
            <person name="Mardanov A.V."/>
            <person name="Ravin N.V."/>
            <person name="Dedysh S.N."/>
        </authorList>
    </citation>
    <scope>NUCLEOTIDE SEQUENCE [LARGE SCALE GENOMIC DNA]</scope>
    <source>
        <strain evidence="3">PL17</strain>
    </source>
</reference>
<proteinExistence type="predicted"/>
<gene>
    <name evidence="2" type="ORF">FTUN_6030</name>
</gene>
<dbReference type="Proteomes" id="UP000503447">
    <property type="component" value="Chromosome"/>
</dbReference>